<keyword evidence="3" id="KW-1185">Reference proteome</keyword>
<protein>
    <submittedName>
        <fullName evidence="2">Retrovirus-related Pol polyprotein from transposon TNT 1-94</fullName>
    </submittedName>
</protein>
<reference evidence="3" key="1">
    <citation type="journal article" date="2019" name="Plant Biotechnol. J.">
        <title>Genome sequencing of the Australian wild diploid species Gossypium australe highlights disease resistance and delayed gland morphogenesis.</title>
        <authorList>
            <person name="Cai Y."/>
            <person name="Cai X."/>
            <person name="Wang Q."/>
            <person name="Wang P."/>
            <person name="Zhang Y."/>
            <person name="Cai C."/>
            <person name="Xu Y."/>
            <person name="Wang K."/>
            <person name="Zhou Z."/>
            <person name="Wang C."/>
            <person name="Geng S."/>
            <person name="Li B."/>
            <person name="Dong Q."/>
            <person name="Hou Y."/>
            <person name="Wang H."/>
            <person name="Ai P."/>
            <person name="Liu Z."/>
            <person name="Yi F."/>
            <person name="Sun M."/>
            <person name="An G."/>
            <person name="Cheng J."/>
            <person name="Zhang Y."/>
            <person name="Shi Q."/>
            <person name="Xie Y."/>
            <person name="Shi X."/>
            <person name="Chang Y."/>
            <person name="Huang F."/>
            <person name="Chen Y."/>
            <person name="Hong S."/>
            <person name="Mi L."/>
            <person name="Sun Q."/>
            <person name="Zhang L."/>
            <person name="Zhou B."/>
            <person name="Peng R."/>
            <person name="Zhang X."/>
            <person name="Liu F."/>
        </authorList>
    </citation>
    <scope>NUCLEOTIDE SEQUENCE [LARGE SCALE GENOMIC DNA]</scope>
    <source>
        <strain evidence="3">cv. PA1801</strain>
    </source>
</reference>
<evidence type="ECO:0000313" key="2">
    <source>
        <dbReference type="EMBL" id="KAA3473124.1"/>
    </source>
</evidence>
<accession>A0A5B6VVW3</accession>
<dbReference type="AlphaFoldDB" id="A0A5B6VVW3"/>
<gene>
    <name evidence="2" type="ORF">EPI10_023528</name>
</gene>
<dbReference type="EMBL" id="SMMG02000005">
    <property type="protein sequence ID" value="KAA3473124.1"/>
    <property type="molecule type" value="Genomic_DNA"/>
</dbReference>
<dbReference type="Pfam" id="PF22936">
    <property type="entry name" value="Pol_BBD"/>
    <property type="match status" value="1"/>
</dbReference>
<name>A0A5B6VVW3_9ROSI</name>
<evidence type="ECO:0000259" key="1">
    <source>
        <dbReference type="Pfam" id="PF22936"/>
    </source>
</evidence>
<comment type="caution">
    <text evidence="2">The sequence shown here is derived from an EMBL/GenBank/DDBJ whole genome shotgun (WGS) entry which is preliminary data.</text>
</comment>
<sequence>MIVVTITTTTTSLILKGEEEEEEEEVITLHLSEQSQQTNMMLSVFGVTNRANFAENEEVFLLTACNVKKETQNNLWYLDTGCSNHMSGDKSAFSVLYESMHDNVKFGDDSKVSVMEKGEVTIQMKSNVVHTISNVLFVPDLKTNLLSIGQLQEKEI</sequence>
<feature type="domain" description="Retrovirus-related Pol polyprotein from transposon TNT 1-94-like beta-barrel" evidence="1">
    <location>
        <begin position="76"/>
        <end position="155"/>
    </location>
</feature>
<evidence type="ECO:0000313" key="3">
    <source>
        <dbReference type="Proteomes" id="UP000325315"/>
    </source>
</evidence>
<dbReference type="Proteomes" id="UP000325315">
    <property type="component" value="Unassembled WGS sequence"/>
</dbReference>
<organism evidence="2 3">
    <name type="scientific">Gossypium australe</name>
    <dbReference type="NCBI Taxonomy" id="47621"/>
    <lineage>
        <taxon>Eukaryota</taxon>
        <taxon>Viridiplantae</taxon>
        <taxon>Streptophyta</taxon>
        <taxon>Embryophyta</taxon>
        <taxon>Tracheophyta</taxon>
        <taxon>Spermatophyta</taxon>
        <taxon>Magnoliopsida</taxon>
        <taxon>eudicotyledons</taxon>
        <taxon>Gunneridae</taxon>
        <taxon>Pentapetalae</taxon>
        <taxon>rosids</taxon>
        <taxon>malvids</taxon>
        <taxon>Malvales</taxon>
        <taxon>Malvaceae</taxon>
        <taxon>Malvoideae</taxon>
        <taxon>Gossypium</taxon>
    </lineage>
</organism>
<dbReference type="InterPro" id="IPR054722">
    <property type="entry name" value="PolX-like_BBD"/>
</dbReference>
<proteinExistence type="predicted"/>
<dbReference type="OrthoDB" id="1001582at2759"/>